<dbReference type="InterPro" id="IPR001278">
    <property type="entry name" value="Arg-tRNA-ligase"/>
</dbReference>
<comment type="caution">
    <text evidence="12">The sequence shown here is derived from an EMBL/GenBank/DDBJ whole genome shotgun (WGS) entry which is preliminary data.</text>
</comment>
<accession>A0A7X3FIF6</accession>
<dbReference type="RefSeq" id="WP_157335712.1">
    <property type="nucleotide sequence ID" value="NZ_RHLK01000005.1"/>
</dbReference>
<dbReference type="InterPro" id="IPR005148">
    <property type="entry name" value="Arg-tRNA-synth_N"/>
</dbReference>
<keyword evidence="2 8" id="KW-0436">Ligase</keyword>
<dbReference type="Pfam" id="PF05746">
    <property type="entry name" value="DALR_1"/>
    <property type="match status" value="1"/>
</dbReference>
<dbReference type="SUPFAM" id="SSF47323">
    <property type="entry name" value="Anticodon-binding domain of a subclass of class I aminoacyl-tRNA synthetases"/>
    <property type="match status" value="1"/>
</dbReference>
<dbReference type="SMART" id="SM01016">
    <property type="entry name" value="Arg_tRNA_synt_N"/>
    <property type="match status" value="1"/>
</dbReference>
<dbReference type="InterPro" id="IPR008909">
    <property type="entry name" value="DALR_anticod-bd"/>
</dbReference>
<evidence type="ECO:0000313" key="13">
    <source>
        <dbReference type="Proteomes" id="UP000490800"/>
    </source>
</evidence>
<dbReference type="SUPFAM" id="SSF52374">
    <property type="entry name" value="Nucleotidylyl transferase"/>
    <property type="match status" value="1"/>
</dbReference>
<dbReference type="GO" id="GO:0005524">
    <property type="term" value="F:ATP binding"/>
    <property type="evidence" value="ECO:0007669"/>
    <property type="project" value="UniProtKB-UniRule"/>
</dbReference>
<dbReference type="Pfam" id="PF03485">
    <property type="entry name" value="Arg_tRNA_synt_N"/>
    <property type="match status" value="1"/>
</dbReference>
<dbReference type="PRINTS" id="PR01038">
    <property type="entry name" value="TRNASYNTHARG"/>
</dbReference>
<evidence type="ECO:0000256" key="7">
    <source>
        <dbReference type="ARBA" id="ARBA00049339"/>
    </source>
</evidence>
<name>A0A7X3FIF6_9BACL</name>
<dbReference type="InterPro" id="IPR009080">
    <property type="entry name" value="tRNAsynth_Ia_anticodon-bd"/>
</dbReference>
<dbReference type="EC" id="6.1.1.19" evidence="8"/>
<comment type="similarity">
    <text evidence="1 8 9">Belongs to the class-I aminoacyl-tRNA synthetase family.</text>
</comment>
<evidence type="ECO:0000256" key="3">
    <source>
        <dbReference type="ARBA" id="ARBA00022741"/>
    </source>
</evidence>
<dbReference type="SUPFAM" id="SSF55190">
    <property type="entry name" value="Arginyl-tRNA synthetase (ArgRS), N-terminal 'additional' domain"/>
    <property type="match status" value="1"/>
</dbReference>
<dbReference type="EMBL" id="RHLK01000005">
    <property type="protein sequence ID" value="MVP00240.1"/>
    <property type="molecule type" value="Genomic_DNA"/>
</dbReference>
<dbReference type="Pfam" id="PF00750">
    <property type="entry name" value="tRNA-synt_1d"/>
    <property type="match status" value="1"/>
</dbReference>
<dbReference type="OrthoDB" id="9805987at2"/>
<protein>
    <recommendedName>
        <fullName evidence="8">Arginine--tRNA ligase</fullName>
        <ecNumber evidence="8">6.1.1.19</ecNumber>
    </recommendedName>
    <alternativeName>
        <fullName evidence="8">Arginyl-tRNA synthetase</fullName>
        <shortName evidence="8">ArgRS</shortName>
    </alternativeName>
</protein>
<dbReference type="NCBIfam" id="NF002447">
    <property type="entry name" value="PRK01611.3-4"/>
    <property type="match status" value="1"/>
</dbReference>
<dbReference type="GO" id="GO:0006420">
    <property type="term" value="P:arginyl-tRNA aminoacylation"/>
    <property type="evidence" value="ECO:0007669"/>
    <property type="project" value="UniProtKB-UniRule"/>
</dbReference>
<dbReference type="Gene3D" id="3.40.50.620">
    <property type="entry name" value="HUPs"/>
    <property type="match status" value="1"/>
</dbReference>
<keyword evidence="5 8" id="KW-0648">Protein biosynthesis</keyword>
<evidence type="ECO:0000256" key="2">
    <source>
        <dbReference type="ARBA" id="ARBA00022598"/>
    </source>
</evidence>
<proteinExistence type="inferred from homology"/>
<evidence type="ECO:0000256" key="1">
    <source>
        <dbReference type="ARBA" id="ARBA00005594"/>
    </source>
</evidence>
<dbReference type="InterPro" id="IPR014729">
    <property type="entry name" value="Rossmann-like_a/b/a_fold"/>
</dbReference>
<dbReference type="Gene3D" id="1.10.730.10">
    <property type="entry name" value="Isoleucyl-tRNA Synthetase, Domain 1"/>
    <property type="match status" value="1"/>
</dbReference>
<keyword evidence="4 8" id="KW-0067">ATP-binding</keyword>
<dbReference type="AlphaFoldDB" id="A0A7X3FIF6"/>
<evidence type="ECO:0000256" key="8">
    <source>
        <dbReference type="HAMAP-Rule" id="MF_00123"/>
    </source>
</evidence>
<evidence type="ECO:0000313" key="12">
    <source>
        <dbReference type="EMBL" id="MVP00240.1"/>
    </source>
</evidence>
<keyword evidence="13" id="KW-1185">Reference proteome</keyword>
<dbReference type="PANTHER" id="PTHR11956">
    <property type="entry name" value="ARGINYL-TRNA SYNTHETASE"/>
    <property type="match status" value="1"/>
</dbReference>
<dbReference type="GO" id="GO:0004814">
    <property type="term" value="F:arginine-tRNA ligase activity"/>
    <property type="evidence" value="ECO:0007669"/>
    <property type="project" value="UniProtKB-UniRule"/>
</dbReference>
<evidence type="ECO:0000256" key="5">
    <source>
        <dbReference type="ARBA" id="ARBA00022917"/>
    </source>
</evidence>
<dbReference type="HAMAP" id="MF_00123">
    <property type="entry name" value="Arg_tRNA_synth"/>
    <property type="match status" value="1"/>
</dbReference>
<evidence type="ECO:0000256" key="6">
    <source>
        <dbReference type="ARBA" id="ARBA00023146"/>
    </source>
</evidence>
<evidence type="ECO:0000256" key="4">
    <source>
        <dbReference type="ARBA" id="ARBA00022840"/>
    </source>
</evidence>
<dbReference type="InterPro" id="IPR036695">
    <property type="entry name" value="Arg-tRNA-synth_N_sf"/>
</dbReference>
<keyword evidence="3 8" id="KW-0547">Nucleotide-binding</keyword>
<feature type="domain" description="DALR anticodon binding" evidence="10">
    <location>
        <begin position="512"/>
        <end position="634"/>
    </location>
</feature>
<dbReference type="Proteomes" id="UP000490800">
    <property type="component" value="Unassembled WGS sequence"/>
</dbReference>
<keyword evidence="6 8" id="KW-0030">Aminoacyl-tRNA synthetase</keyword>
<comment type="catalytic activity">
    <reaction evidence="7 8">
        <text>tRNA(Arg) + L-arginine + ATP = L-arginyl-tRNA(Arg) + AMP + diphosphate</text>
        <dbReference type="Rhea" id="RHEA:20301"/>
        <dbReference type="Rhea" id="RHEA-COMP:9658"/>
        <dbReference type="Rhea" id="RHEA-COMP:9673"/>
        <dbReference type="ChEBI" id="CHEBI:30616"/>
        <dbReference type="ChEBI" id="CHEBI:32682"/>
        <dbReference type="ChEBI" id="CHEBI:33019"/>
        <dbReference type="ChEBI" id="CHEBI:78442"/>
        <dbReference type="ChEBI" id="CHEBI:78513"/>
        <dbReference type="ChEBI" id="CHEBI:456215"/>
        <dbReference type="EC" id="6.1.1.19"/>
    </reaction>
</comment>
<sequence length="634" mass="71608">MIRTQLQKSIEEVVNGMLVESGAEWPQNLQVKIEHPAHPEHGDYSTNIAMLLAKQLRRSPLQIAALLQERLKTLKIAGGLFTEIKIAAPGFLNFYIDWQVWANEYAARDRDRSRINRESSKIVIEHTSINPNKSAHIGHLRNSCIGDTLARMLQDEGHQVEVHNYIDDLGNQLADTVAGILHSESSGDYSRFGDYCWEVYAEVNRSYRRNPELQERRTEVLHALEEGKGKLAWLGNLTAEKIVREQLEEMRLFDIGYDVLVWESGIVREGFWEEAFTLLKQTGAFYKVREGKLAGCWVLKHREEEQADAAGEADEEYQNDKILVRSNGILTYTAKDIAYHLWKFGLLVTDFRYKEFMPGVWTTQPQGEGRPIGQADTVINVIDHRQEYPQAMVKQALEVLGYEEQAARLKHVSYGVVSLSPETAAGLGVDISEGRSSYPMSGRQGVGIKVAELLDRMEHVIDEKRSRTAGLSSRDIAAASIRYYLLKYHLQTEVVFDLQQATEVSGNSGVYLLYAHARACSVLQKAKEEKGDGFLLHESVIVDGEALQPQELSLLRHLAYGPEIRRAAARQQAPNILCGYAYELALLFSNFYSACPILKGAEPRQSFRLWLTSVFKDTLKESLNLLGLPAPENM</sequence>
<dbReference type="SMART" id="SM00836">
    <property type="entry name" value="DALR_1"/>
    <property type="match status" value="1"/>
</dbReference>
<dbReference type="PANTHER" id="PTHR11956:SF5">
    <property type="entry name" value="ARGININE--TRNA LIGASE, CYTOPLASMIC"/>
    <property type="match status" value="1"/>
</dbReference>
<evidence type="ECO:0000259" key="10">
    <source>
        <dbReference type="SMART" id="SM00836"/>
    </source>
</evidence>
<dbReference type="Gene3D" id="3.30.1360.70">
    <property type="entry name" value="Arginyl tRNA synthetase N-terminal domain"/>
    <property type="match status" value="1"/>
</dbReference>
<reference evidence="12 13" key="1">
    <citation type="journal article" date="2019" name="Microorganisms">
        <title>Paenibacillus lutrae sp. nov., A Chitinolytic Species Isolated from A River Otter in Castril Natural Park, Granada, Spain.</title>
        <authorList>
            <person name="Rodriguez M."/>
            <person name="Reina J.C."/>
            <person name="Bejar V."/>
            <person name="Llamas I."/>
        </authorList>
    </citation>
    <scope>NUCLEOTIDE SEQUENCE [LARGE SCALE GENOMIC DNA]</scope>
    <source>
        <strain evidence="12 13">N10</strain>
    </source>
</reference>
<organism evidence="12 13">
    <name type="scientific">Paenibacillus lutrae</name>
    <dbReference type="NCBI Taxonomy" id="2078573"/>
    <lineage>
        <taxon>Bacteria</taxon>
        <taxon>Bacillati</taxon>
        <taxon>Bacillota</taxon>
        <taxon>Bacilli</taxon>
        <taxon>Bacillales</taxon>
        <taxon>Paenibacillaceae</taxon>
        <taxon>Paenibacillus</taxon>
    </lineage>
</organism>
<evidence type="ECO:0000259" key="11">
    <source>
        <dbReference type="SMART" id="SM01016"/>
    </source>
</evidence>
<dbReference type="GO" id="GO:0005737">
    <property type="term" value="C:cytoplasm"/>
    <property type="evidence" value="ECO:0007669"/>
    <property type="project" value="UniProtKB-SubCell"/>
</dbReference>
<comment type="caution">
    <text evidence="8">Lacks conserved residue(s) required for the propagation of feature annotation.</text>
</comment>
<feature type="domain" description="Arginyl tRNA synthetase N-terminal" evidence="11">
    <location>
        <begin position="4"/>
        <end position="96"/>
    </location>
</feature>
<keyword evidence="8" id="KW-0963">Cytoplasm</keyword>
<evidence type="ECO:0000256" key="9">
    <source>
        <dbReference type="RuleBase" id="RU363038"/>
    </source>
</evidence>
<comment type="subcellular location">
    <subcellularLocation>
        <location evidence="8">Cytoplasm</location>
    </subcellularLocation>
</comment>
<comment type="subunit">
    <text evidence="8">Monomer.</text>
</comment>
<dbReference type="InterPro" id="IPR035684">
    <property type="entry name" value="ArgRS_core"/>
</dbReference>
<gene>
    <name evidence="8" type="primary">argS</name>
    <name evidence="12" type="ORF">EDM21_12025</name>
</gene>